<evidence type="ECO:0000313" key="2">
    <source>
        <dbReference type="Proteomes" id="UP000005850"/>
    </source>
</evidence>
<reference evidence="1 2" key="1">
    <citation type="journal article" date="2011" name="J. Bacteriol.">
        <title>Genome sequence of Brevibacillus laterosporus LMG 15441, a pathogen of invertebrates.</title>
        <authorList>
            <person name="Djukic M."/>
            <person name="Poehlein A."/>
            <person name="Thurmer A."/>
            <person name="Daniel R."/>
        </authorList>
    </citation>
    <scope>NUCLEOTIDE SEQUENCE [LARGE SCALE GENOMIC DNA]</scope>
    <source>
        <strain evidence="1 2">LMG 15441</strain>
    </source>
</reference>
<dbReference type="STRING" id="1042163.BRLA_c037200"/>
<dbReference type="KEGG" id="blr:BRLA_c037200"/>
<sequence length="49" mass="5690">MLIYCSADIVGDYLLLFASARVKDLTPIALFKNPYHYIRRFYGFATIDL</sequence>
<dbReference type="AlphaFoldDB" id="A0A075R5V3"/>
<evidence type="ECO:0000313" key="1">
    <source>
        <dbReference type="EMBL" id="AIG28022.1"/>
    </source>
</evidence>
<protein>
    <submittedName>
        <fullName evidence="1">Uncharacterized protein</fullName>
    </submittedName>
</protein>
<dbReference type="Proteomes" id="UP000005850">
    <property type="component" value="Chromosome"/>
</dbReference>
<proteinExistence type="predicted"/>
<gene>
    <name evidence="1" type="ORF">BRLA_c037200</name>
</gene>
<accession>A0A075R5V3</accession>
<name>A0A075R5V3_BRELA</name>
<keyword evidence="2" id="KW-1185">Reference proteome</keyword>
<dbReference type="EMBL" id="CP007806">
    <property type="protein sequence ID" value="AIG28022.1"/>
    <property type="molecule type" value="Genomic_DNA"/>
</dbReference>
<dbReference type="HOGENOM" id="CLU_3133072_0_0_9"/>
<organism evidence="1 2">
    <name type="scientific">Brevibacillus laterosporus LMG 15441</name>
    <dbReference type="NCBI Taxonomy" id="1042163"/>
    <lineage>
        <taxon>Bacteria</taxon>
        <taxon>Bacillati</taxon>
        <taxon>Bacillota</taxon>
        <taxon>Bacilli</taxon>
        <taxon>Bacillales</taxon>
        <taxon>Paenibacillaceae</taxon>
        <taxon>Brevibacillus</taxon>
    </lineage>
</organism>